<dbReference type="SUPFAM" id="SSF53955">
    <property type="entry name" value="Lysozyme-like"/>
    <property type="match status" value="1"/>
</dbReference>
<dbReference type="Pfam" id="PF01464">
    <property type="entry name" value="SLT"/>
    <property type="match status" value="1"/>
</dbReference>
<dbReference type="CDD" id="cd13403">
    <property type="entry name" value="MLTF-like"/>
    <property type="match status" value="1"/>
</dbReference>
<dbReference type="InterPro" id="IPR000189">
    <property type="entry name" value="Transglyc_AS"/>
</dbReference>
<feature type="domain" description="Transglycosylase SLT" evidence="2">
    <location>
        <begin position="256"/>
        <end position="364"/>
    </location>
</feature>
<evidence type="ECO:0000259" key="2">
    <source>
        <dbReference type="Pfam" id="PF01464"/>
    </source>
</evidence>
<evidence type="ECO:0000313" key="3">
    <source>
        <dbReference type="EMBL" id="SJM72770.1"/>
    </source>
</evidence>
<dbReference type="RefSeq" id="WP_077451635.1">
    <property type="nucleotide sequence ID" value="NZ_FUGE01000201.1"/>
</dbReference>
<dbReference type="EC" id="4.2.2.-" evidence="3"/>
<dbReference type="PANTHER" id="PTHR37423">
    <property type="entry name" value="SOLUBLE LYTIC MUREIN TRANSGLYCOSYLASE-RELATED"/>
    <property type="match status" value="1"/>
</dbReference>
<dbReference type="GO" id="GO:0016020">
    <property type="term" value="C:membrane"/>
    <property type="evidence" value="ECO:0007669"/>
    <property type="project" value="InterPro"/>
</dbReference>
<dbReference type="PROSITE" id="PS00922">
    <property type="entry name" value="TRANSGLYCOSYLASE"/>
    <property type="match status" value="1"/>
</dbReference>
<dbReference type="Proteomes" id="UP000188357">
    <property type="component" value="Unassembled WGS sequence"/>
</dbReference>
<comment type="similarity">
    <text evidence="1">Belongs to the transglycosylase Slt family.</text>
</comment>
<evidence type="ECO:0000313" key="4">
    <source>
        <dbReference type="Proteomes" id="UP000188357"/>
    </source>
</evidence>
<protein>
    <submittedName>
        <fullName evidence="3">Membrane-bound lytic murein transglycosylase F</fullName>
        <ecNumber evidence="3">4.2.2.-</ecNumber>
    </submittedName>
</protein>
<dbReference type="OrthoDB" id="9815002at2"/>
<name>A0A1R4GWZ7_9GAMM</name>
<accession>A0A1R4GWZ7</accession>
<dbReference type="AlphaFoldDB" id="A0A1R4GWZ7"/>
<dbReference type="SUPFAM" id="SSF53850">
    <property type="entry name" value="Periplasmic binding protein-like II"/>
    <property type="match status" value="1"/>
</dbReference>
<dbReference type="Gene3D" id="1.10.530.10">
    <property type="match status" value="1"/>
</dbReference>
<proteinExistence type="inferred from homology"/>
<dbReference type="STRING" id="1945521.A1232T_01964"/>
<dbReference type="Gene3D" id="3.40.190.10">
    <property type="entry name" value="Periplasmic binding protein-like II"/>
    <property type="match status" value="1"/>
</dbReference>
<evidence type="ECO:0000256" key="1">
    <source>
        <dbReference type="ARBA" id="ARBA00007734"/>
    </source>
</evidence>
<organism evidence="3 4">
    <name type="scientific">Psychrobacter piechaudii</name>
    <dbReference type="NCBI Taxonomy" id="1945521"/>
    <lineage>
        <taxon>Bacteria</taxon>
        <taxon>Pseudomonadati</taxon>
        <taxon>Pseudomonadota</taxon>
        <taxon>Gammaproteobacteria</taxon>
        <taxon>Moraxellales</taxon>
        <taxon>Moraxellaceae</taxon>
        <taxon>Psychrobacter</taxon>
    </lineage>
</organism>
<dbReference type="InterPro" id="IPR023346">
    <property type="entry name" value="Lysozyme-like_dom_sf"/>
</dbReference>
<dbReference type="PANTHER" id="PTHR37423:SF2">
    <property type="entry name" value="MEMBRANE-BOUND LYTIC MUREIN TRANSGLYCOSYLASE C"/>
    <property type="match status" value="1"/>
</dbReference>
<dbReference type="GO" id="GO:0008933">
    <property type="term" value="F:peptidoglycan lytic transglycosylase activity"/>
    <property type="evidence" value="ECO:0007669"/>
    <property type="project" value="InterPro"/>
</dbReference>
<keyword evidence="4" id="KW-1185">Reference proteome</keyword>
<keyword evidence="3" id="KW-0456">Lyase</keyword>
<dbReference type="GO" id="GO:0000270">
    <property type="term" value="P:peptidoglycan metabolic process"/>
    <property type="evidence" value="ECO:0007669"/>
    <property type="project" value="InterPro"/>
</dbReference>
<dbReference type="EMBL" id="FUGE01000201">
    <property type="protein sequence ID" value="SJM72770.1"/>
    <property type="molecule type" value="Genomic_DNA"/>
</dbReference>
<gene>
    <name evidence="3" type="primary">mltF</name>
    <name evidence="3" type="ORF">A1232T_01964</name>
</gene>
<sequence>MQRLSNWINRKDNHSISSYVFTTPSNRSKNVRHFLTPLHRSLPNSKRPAANKKFAKTKMLAQISGIALLSLPAKSLTTALFTTQAEAYETVMASQTLTLASVKGNSTYFSTDRFEHGFGFDIARSYAHDLGVDLQVKQYDSDADALAAVRKGKADMALTTASTKLSTESGVASINISCGFDSTLVANGLHPKTNWSFRSSTDPLAIKASHFLCDDGQLINTTKIANFYDQTLLKDDYNRKHFEQTLTANLPSYKSSFQQQASAYNHDWQLLVAMGYQESHLDANAISPTGVRGLMMLTNNTAKAMGVSDRVDPYQSIGGGARYLEQMKEAFAEVPNPDRLWFALASYNMGPNAIKSIQKKIEKDGKNPNSWSNVYAYMSDHASQNSRYVQCMDYVTNIRSYLESLKMQTV</sequence>
<reference evidence="3 4" key="1">
    <citation type="submission" date="2017-02" db="EMBL/GenBank/DDBJ databases">
        <authorList>
            <person name="Peterson S.W."/>
        </authorList>
    </citation>
    <scope>NUCLEOTIDE SEQUENCE [LARGE SCALE GENOMIC DNA]</scope>
    <source>
        <strain evidence="3">Psychrobacter_piechaudii</strain>
    </source>
</reference>
<dbReference type="InterPro" id="IPR008258">
    <property type="entry name" value="Transglycosylase_SLT_dom_1"/>
</dbReference>